<feature type="compositionally biased region" description="Low complexity" evidence="1">
    <location>
        <begin position="43"/>
        <end position="52"/>
    </location>
</feature>
<comment type="caution">
    <text evidence="3">The sequence shown here is derived from an EMBL/GenBank/DDBJ whole genome shotgun (WGS) entry which is preliminary data.</text>
</comment>
<feature type="region of interest" description="Disordered" evidence="1">
    <location>
        <begin position="17"/>
        <end position="52"/>
    </location>
</feature>
<dbReference type="EMBL" id="JARKIE010000011">
    <property type="protein sequence ID" value="KAJ7704053.1"/>
    <property type="molecule type" value="Genomic_DNA"/>
</dbReference>
<feature type="transmembrane region" description="Helical" evidence="2">
    <location>
        <begin position="113"/>
        <end position="136"/>
    </location>
</feature>
<keyword evidence="2" id="KW-0812">Transmembrane</keyword>
<evidence type="ECO:0000313" key="4">
    <source>
        <dbReference type="Proteomes" id="UP001221757"/>
    </source>
</evidence>
<dbReference type="Proteomes" id="UP001221757">
    <property type="component" value="Unassembled WGS sequence"/>
</dbReference>
<name>A0AAD7GS36_MYCRO</name>
<feature type="compositionally biased region" description="Low complexity" evidence="1">
    <location>
        <begin position="18"/>
        <end position="32"/>
    </location>
</feature>
<accession>A0AAD7GS36</accession>
<reference evidence="3" key="1">
    <citation type="submission" date="2023-03" db="EMBL/GenBank/DDBJ databases">
        <title>Massive genome expansion in bonnet fungi (Mycena s.s.) driven by repeated elements and novel gene families across ecological guilds.</title>
        <authorList>
            <consortium name="Lawrence Berkeley National Laboratory"/>
            <person name="Harder C.B."/>
            <person name="Miyauchi S."/>
            <person name="Viragh M."/>
            <person name="Kuo A."/>
            <person name="Thoen E."/>
            <person name="Andreopoulos B."/>
            <person name="Lu D."/>
            <person name="Skrede I."/>
            <person name="Drula E."/>
            <person name="Henrissat B."/>
            <person name="Morin E."/>
            <person name="Kohler A."/>
            <person name="Barry K."/>
            <person name="LaButti K."/>
            <person name="Morin E."/>
            <person name="Salamov A."/>
            <person name="Lipzen A."/>
            <person name="Mereny Z."/>
            <person name="Hegedus B."/>
            <person name="Baldrian P."/>
            <person name="Stursova M."/>
            <person name="Weitz H."/>
            <person name="Taylor A."/>
            <person name="Grigoriev I.V."/>
            <person name="Nagy L.G."/>
            <person name="Martin F."/>
            <person name="Kauserud H."/>
        </authorList>
    </citation>
    <scope>NUCLEOTIDE SEQUENCE</scope>
    <source>
        <strain evidence="3">CBHHK067</strain>
    </source>
</reference>
<organism evidence="3 4">
    <name type="scientific">Mycena rosella</name>
    <name type="common">Pink bonnet</name>
    <name type="synonym">Agaricus rosellus</name>
    <dbReference type="NCBI Taxonomy" id="1033263"/>
    <lineage>
        <taxon>Eukaryota</taxon>
        <taxon>Fungi</taxon>
        <taxon>Dikarya</taxon>
        <taxon>Basidiomycota</taxon>
        <taxon>Agaricomycotina</taxon>
        <taxon>Agaricomycetes</taxon>
        <taxon>Agaricomycetidae</taxon>
        <taxon>Agaricales</taxon>
        <taxon>Marasmiineae</taxon>
        <taxon>Mycenaceae</taxon>
        <taxon>Mycena</taxon>
    </lineage>
</organism>
<evidence type="ECO:0000256" key="1">
    <source>
        <dbReference type="SAM" id="MobiDB-lite"/>
    </source>
</evidence>
<proteinExistence type="predicted"/>
<evidence type="ECO:0000256" key="2">
    <source>
        <dbReference type="SAM" id="Phobius"/>
    </source>
</evidence>
<keyword evidence="2" id="KW-1133">Transmembrane helix</keyword>
<sequence>MTLLELRARRAAGRHAGGRLFASSGSRAASRTCSRRRSPPTPTTSSPAARQAACRARARALSHHIGAALMLLLVTSARPSRRRLITLSAITRGAATGRDGTENLFATIPEFTVFSALFDWAFVLAAGGSLVVRWAAERVK</sequence>
<protein>
    <submittedName>
        <fullName evidence="3">Uncharacterized protein</fullName>
    </submittedName>
</protein>
<gene>
    <name evidence="3" type="ORF">B0H17DRAFT_1193968</name>
</gene>
<feature type="transmembrane region" description="Helical" evidence="2">
    <location>
        <begin position="60"/>
        <end position="77"/>
    </location>
</feature>
<evidence type="ECO:0000313" key="3">
    <source>
        <dbReference type="EMBL" id="KAJ7704053.1"/>
    </source>
</evidence>
<keyword evidence="4" id="KW-1185">Reference proteome</keyword>
<keyword evidence="2" id="KW-0472">Membrane</keyword>
<dbReference type="AlphaFoldDB" id="A0AAD7GS36"/>